<organism evidence="1 2">
    <name type="scientific">Clonorchis sinensis</name>
    <name type="common">Chinese liver fluke</name>
    <dbReference type="NCBI Taxonomy" id="79923"/>
    <lineage>
        <taxon>Eukaryota</taxon>
        <taxon>Metazoa</taxon>
        <taxon>Spiralia</taxon>
        <taxon>Lophotrochozoa</taxon>
        <taxon>Platyhelminthes</taxon>
        <taxon>Trematoda</taxon>
        <taxon>Digenea</taxon>
        <taxon>Opisthorchiida</taxon>
        <taxon>Opisthorchiata</taxon>
        <taxon>Opisthorchiidae</taxon>
        <taxon>Clonorchis</taxon>
    </lineage>
</organism>
<name>A0A3R7FLH3_CLOSI</name>
<dbReference type="AlphaFoldDB" id="A0A3R7FLH3"/>
<evidence type="ECO:0000313" key="1">
    <source>
        <dbReference type="EMBL" id="KAG5442130.1"/>
    </source>
</evidence>
<accession>A0A3R7FLH3</accession>
<reference evidence="1 2" key="1">
    <citation type="journal article" date="2018" name="Biotechnol. Adv.">
        <title>Improved genomic resources and new bioinformatic workflow for the carcinogenic parasite Clonorchis sinensis: Biotechnological implications.</title>
        <authorList>
            <person name="Wang D."/>
            <person name="Korhonen P.K."/>
            <person name="Gasser R.B."/>
            <person name="Young N.D."/>
        </authorList>
    </citation>
    <scope>NUCLEOTIDE SEQUENCE [LARGE SCALE GENOMIC DNA]</scope>
    <source>
        <strain evidence="1">Cs-k2</strain>
    </source>
</reference>
<dbReference type="EMBL" id="NIRI02000076">
    <property type="protein sequence ID" value="KAG5442130.1"/>
    <property type="molecule type" value="Genomic_DNA"/>
</dbReference>
<feature type="non-terminal residue" evidence="1">
    <location>
        <position position="345"/>
    </location>
</feature>
<reference evidence="1 2" key="2">
    <citation type="journal article" date="2021" name="Genomics">
        <title>High-quality reference genome for Clonorchis sinensis.</title>
        <authorList>
            <person name="Young N.D."/>
            <person name="Stroehlein A.J."/>
            <person name="Kinkar L."/>
            <person name="Wang T."/>
            <person name="Sohn W.M."/>
            <person name="Chang B.C.H."/>
            <person name="Kaur P."/>
            <person name="Weisz D."/>
            <person name="Dudchenko O."/>
            <person name="Aiden E.L."/>
            <person name="Korhonen P.K."/>
            <person name="Gasser R.B."/>
        </authorList>
    </citation>
    <scope>NUCLEOTIDE SEQUENCE [LARGE SCALE GENOMIC DNA]</scope>
    <source>
        <strain evidence="1">Cs-k2</strain>
    </source>
</reference>
<evidence type="ECO:0000313" key="2">
    <source>
        <dbReference type="Proteomes" id="UP000286415"/>
    </source>
</evidence>
<protein>
    <submittedName>
        <fullName evidence="1">Uncharacterized protein</fullName>
    </submittedName>
</protein>
<dbReference type="OrthoDB" id="446168at2759"/>
<dbReference type="InParanoid" id="A0A3R7FLH3"/>
<comment type="caution">
    <text evidence="1">The sequence shown here is derived from an EMBL/GenBank/DDBJ whole genome shotgun (WGS) entry which is preliminary data.</text>
</comment>
<gene>
    <name evidence="1" type="ORF">CSKR_111477</name>
</gene>
<sequence>MTVHRVKDIDQVFEDNHCWSLFQSLLEGETWEMTVPIPSFSCSTLSVPSCHTTRRLHEGWDTARLAKPRQGNSRGRGRLRTTDLPVKVLWSHQRFLISDGSKELLKSCSFFLRLFTIWCLRDLRASSYWLLVGMDILASVMDRNLDEISSLVVKSEKSGQTALDATNIAPFTFCQGSLTCSIPFFEDGGLVCFLMTCGGLKRIELSGVHAPWHDWNQDEMPQWLDRELIDWKVHGWSPTSGSRLLLSRLGQFGIISALVLPSGSMAVRHRKVVTAEQLTLLLYYFSYPKFSCFYFTILLIRQWSSLQCCSALHISIRVRNLAAMRRGRQKTHCLTTDVFGALSGS</sequence>
<proteinExistence type="predicted"/>
<dbReference type="Proteomes" id="UP000286415">
    <property type="component" value="Unassembled WGS sequence"/>
</dbReference>
<keyword evidence="2" id="KW-1185">Reference proteome</keyword>